<dbReference type="GO" id="GO:0016787">
    <property type="term" value="F:hydrolase activity"/>
    <property type="evidence" value="ECO:0007669"/>
    <property type="project" value="UniProtKB-KW"/>
</dbReference>
<dbReference type="PRINTS" id="PR00111">
    <property type="entry name" value="ABHYDROLASE"/>
</dbReference>
<feature type="signal peptide" evidence="2">
    <location>
        <begin position="1"/>
        <end position="35"/>
    </location>
</feature>
<evidence type="ECO:0000313" key="5">
    <source>
        <dbReference type="Proteomes" id="UP000542353"/>
    </source>
</evidence>
<comment type="caution">
    <text evidence="4">The sequence shown here is derived from an EMBL/GenBank/DDBJ whole genome shotgun (WGS) entry which is preliminary data.</text>
</comment>
<name>A0A7W7Z5P1_9BRAD</name>
<organism evidence="4 5">
    <name type="scientific">Rhodopseudomonas rhenobacensis</name>
    <dbReference type="NCBI Taxonomy" id="87461"/>
    <lineage>
        <taxon>Bacteria</taxon>
        <taxon>Pseudomonadati</taxon>
        <taxon>Pseudomonadota</taxon>
        <taxon>Alphaproteobacteria</taxon>
        <taxon>Hyphomicrobiales</taxon>
        <taxon>Nitrobacteraceae</taxon>
        <taxon>Rhodopseudomonas</taxon>
    </lineage>
</organism>
<dbReference type="Gene3D" id="3.40.50.1820">
    <property type="entry name" value="alpha/beta hydrolase"/>
    <property type="match status" value="1"/>
</dbReference>
<dbReference type="Proteomes" id="UP000542353">
    <property type="component" value="Unassembled WGS sequence"/>
</dbReference>
<dbReference type="EMBL" id="JACHIH010000016">
    <property type="protein sequence ID" value="MBB5047982.1"/>
    <property type="molecule type" value="Genomic_DNA"/>
</dbReference>
<dbReference type="SUPFAM" id="SSF53474">
    <property type="entry name" value="alpha/beta-Hydrolases"/>
    <property type="match status" value="1"/>
</dbReference>
<sequence length="312" mass="34616">MMRLLRNTFHGFGRTFWLIIAGLAMIAASPPSARAEPPQDKFATVNGVKLHYLSAGQGDAIVLLHGYAETSRMWRPLIERLADKHLVIAPDLRGFGSSDAPPDGYTKAALARDVHALLQSLKIDRVKIVGHDIGLMVAYAYAAQYPAEVERIALMDAFLPGVGDWTRVWLLRDLWHFHFYGKTPLALVSGRERIYFEHFWNDFAADPTKSVPEADRKFYAEAYAQPGHMAAGFEVFRAFEQDAADFAGFAKTPLTRPMLVLSGEKASGEVLITQAKLVASHVDGVVITGAGHWLMEEAPDQVIPKLVEFLDR</sequence>
<dbReference type="RefSeq" id="WP_246432933.1">
    <property type="nucleotide sequence ID" value="NZ_JACHIH010000016.1"/>
</dbReference>
<dbReference type="PRINTS" id="PR00412">
    <property type="entry name" value="EPOXHYDRLASE"/>
</dbReference>
<feature type="chain" id="PRO_5031222582" evidence="2">
    <location>
        <begin position="36"/>
        <end position="312"/>
    </location>
</feature>
<protein>
    <submittedName>
        <fullName evidence="4">Pimeloyl-ACP methyl ester carboxylesterase</fullName>
    </submittedName>
</protein>
<dbReference type="InterPro" id="IPR000073">
    <property type="entry name" value="AB_hydrolase_1"/>
</dbReference>
<evidence type="ECO:0000256" key="1">
    <source>
        <dbReference type="ARBA" id="ARBA00022801"/>
    </source>
</evidence>
<dbReference type="AlphaFoldDB" id="A0A7W7Z5P1"/>
<dbReference type="InterPro" id="IPR029058">
    <property type="entry name" value="AB_hydrolase_fold"/>
</dbReference>
<keyword evidence="5" id="KW-1185">Reference proteome</keyword>
<proteinExistence type="predicted"/>
<dbReference type="Pfam" id="PF00561">
    <property type="entry name" value="Abhydrolase_1"/>
    <property type="match status" value="1"/>
</dbReference>
<evidence type="ECO:0000256" key="2">
    <source>
        <dbReference type="SAM" id="SignalP"/>
    </source>
</evidence>
<dbReference type="InterPro" id="IPR000639">
    <property type="entry name" value="Epox_hydrolase-like"/>
</dbReference>
<feature type="domain" description="AB hydrolase-1" evidence="3">
    <location>
        <begin position="60"/>
        <end position="299"/>
    </location>
</feature>
<keyword evidence="1" id="KW-0378">Hydrolase</keyword>
<reference evidence="4 5" key="1">
    <citation type="submission" date="2020-08" db="EMBL/GenBank/DDBJ databases">
        <title>Genomic Encyclopedia of Type Strains, Phase IV (KMG-IV): sequencing the most valuable type-strain genomes for metagenomic binning, comparative biology and taxonomic classification.</title>
        <authorList>
            <person name="Goeker M."/>
        </authorList>
    </citation>
    <scope>NUCLEOTIDE SEQUENCE [LARGE SCALE GENOMIC DNA]</scope>
    <source>
        <strain evidence="4 5">DSM 12706</strain>
    </source>
</reference>
<keyword evidence="2" id="KW-0732">Signal</keyword>
<evidence type="ECO:0000313" key="4">
    <source>
        <dbReference type="EMBL" id="MBB5047982.1"/>
    </source>
</evidence>
<dbReference type="PANTHER" id="PTHR43329">
    <property type="entry name" value="EPOXIDE HYDROLASE"/>
    <property type="match status" value="1"/>
</dbReference>
<evidence type="ECO:0000259" key="3">
    <source>
        <dbReference type="Pfam" id="PF00561"/>
    </source>
</evidence>
<gene>
    <name evidence="4" type="ORF">HNR60_002741</name>
</gene>
<accession>A0A7W7Z5P1</accession>